<evidence type="ECO:0000256" key="3">
    <source>
        <dbReference type="ARBA" id="ARBA00023002"/>
    </source>
</evidence>
<dbReference type="InterPro" id="IPR019791">
    <property type="entry name" value="Haem_peroxidase_animal"/>
</dbReference>
<feature type="compositionally biased region" description="Low complexity" evidence="6">
    <location>
        <begin position="26"/>
        <end position="39"/>
    </location>
</feature>
<dbReference type="Pfam" id="PF03098">
    <property type="entry name" value="An_peroxidase"/>
    <property type="match status" value="2"/>
</dbReference>
<keyword evidence="4 5" id="KW-0408">Iron</keyword>
<dbReference type="InterPro" id="IPR037120">
    <property type="entry name" value="Haem_peroxidase_sf_animal"/>
</dbReference>
<evidence type="ECO:0000256" key="6">
    <source>
        <dbReference type="SAM" id="MobiDB-lite"/>
    </source>
</evidence>
<dbReference type="AlphaFoldDB" id="A0AAV9I2G4"/>
<evidence type="ECO:0000256" key="2">
    <source>
        <dbReference type="ARBA" id="ARBA00022964"/>
    </source>
</evidence>
<dbReference type="SUPFAM" id="SSF48264">
    <property type="entry name" value="Cytochrome P450"/>
    <property type="match status" value="1"/>
</dbReference>
<evidence type="ECO:0000256" key="4">
    <source>
        <dbReference type="ARBA" id="ARBA00023004"/>
    </source>
</evidence>
<dbReference type="CDD" id="cd20612">
    <property type="entry name" value="CYP_LDS-like_C"/>
    <property type="match status" value="1"/>
</dbReference>
<dbReference type="PRINTS" id="PR00457">
    <property type="entry name" value="ANPEROXIDASE"/>
</dbReference>
<feature type="binding site" description="axial binding residue" evidence="5">
    <location>
        <position position="442"/>
    </location>
    <ligand>
        <name>heme b</name>
        <dbReference type="ChEBI" id="CHEBI:60344"/>
    </ligand>
    <ligandPart>
        <name>Fe</name>
        <dbReference type="ChEBI" id="CHEBI:18248"/>
    </ligandPart>
</feature>
<proteinExistence type="predicted"/>
<dbReference type="Proteomes" id="UP001321749">
    <property type="component" value="Unassembled WGS sequence"/>
</dbReference>
<dbReference type="PANTHER" id="PTHR11903:SF13">
    <property type="entry name" value="LINOLEATE 10R-LIPOXYGENASE"/>
    <property type="match status" value="1"/>
</dbReference>
<evidence type="ECO:0000313" key="7">
    <source>
        <dbReference type="EMBL" id="KAK4466111.1"/>
    </source>
</evidence>
<dbReference type="GO" id="GO:0004497">
    <property type="term" value="F:monooxygenase activity"/>
    <property type="evidence" value="ECO:0007669"/>
    <property type="project" value="InterPro"/>
</dbReference>
<keyword evidence="1 5" id="KW-0479">Metal-binding</keyword>
<keyword evidence="7" id="KW-0575">Peroxidase</keyword>
<dbReference type="Gene3D" id="1.10.640.10">
    <property type="entry name" value="Haem peroxidase domain superfamily, animal type"/>
    <property type="match status" value="1"/>
</dbReference>
<dbReference type="InterPro" id="IPR036396">
    <property type="entry name" value="Cyt_P450_sf"/>
</dbReference>
<dbReference type="PROSITE" id="PS50292">
    <property type="entry name" value="PEROXIDASE_3"/>
    <property type="match status" value="1"/>
</dbReference>
<protein>
    <submittedName>
        <fullName evidence="7">Heme peroxidase</fullName>
    </submittedName>
</protein>
<evidence type="ECO:0000313" key="8">
    <source>
        <dbReference type="Proteomes" id="UP001321749"/>
    </source>
</evidence>
<reference evidence="7" key="1">
    <citation type="journal article" date="2023" name="Mol. Phylogenet. Evol.">
        <title>Genome-scale phylogeny and comparative genomics of the fungal order Sordariales.</title>
        <authorList>
            <person name="Hensen N."/>
            <person name="Bonometti L."/>
            <person name="Westerberg I."/>
            <person name="Brannstrom I.O."/>
            <person name="Guillou S."/>
            <person name="Cros-Aarteil S."/>
            <person name="Calhoun S."/>
            <person name="Haridas S."/>
            <person name="Kuo A."/>
            <person name="Mondo S."/>
            <person name="Pangilinan J."/>
            <person name="Riley R."/>
            <person name="LaButti K."/>
            <person name="Andreopoulos B."/>
            <person name="Lipzen A."/>
            <person name="Chen C."/>
            <person name="Yan M."/>
            <person name="Daum C."/>
            <person name="Ng V."/>
            <person name="Clum A."/>
            <person name="Steindorff A."/>
            <person name="Ohm R.A."/>
            <person name="Martin F."/>
            <person name="Silar P."/>
            <person name="Natvig D.O."/>
            <person name="Lalanne C."/>
            <person name="Gautier V."/>
            <person name="Ament-Velasquez S.L."/>
            <person name="Kruys A."/>
            <person name="Hutchinson M.I."/>
            <person name="Powell A.J."/>
            <person name="Barry K."/>
            <person name="Miller A.N."/>
            <person name="Grigoriev I.V."/>
            <person name="Debuchy R."/>
            <person name="Gladieux P."/>
            <person name="Hiltunen Thoren M."/>
            <person name="Johannesson H."/>
        </authorList>
    </citation>
    <scope>NUCLEOTIDE SEQUENCE</scope>
    <source>
        <strain evidence="7">PSN324</strain>
    </source>
</reference>
<dbReference type="GO" id="GO:0005506">
    <property type="term" value="F:iron ion binding"/>
    <property type="evidence" value="ECO:0007669"/>
    <property type="project" value="InterPro"/>
</dbReference>
<gene>
    <name evidence="7" type="ORF">QBC42DRAFT_217408</name>
</gene>
<dbReference type="CDD" id="cd09817">
    <property type="entry name" value="linoleate_diol_synthase_like"/>
    <property type="match status" value="1"/>
</dbReference>
<organism evidence="7 8">
    <name type="scientific">Cladorrhinum samala</name>
    <dbReference type="NCBI Taxonomy" id="585594"/>
    <lineage>
        <taxon>Eukaryota</taxon>
        <taxon>Fungi</taxon>
        <taxon>Dikarya</taxon>
        <taxon>Ascomycota</taxon>
        <taxon>Pezizomycotina</taxon>
        <taxon>Sordariomycetes</taxon>
        <taxon>Sordariomycetidae</taxon>
        <taxon>Sordariales</taxon>
        <taxon>Podosporaceae</taxon>
        <taxon>Cladorrhinum</taxon>
    </lineage>
</organism>
<dbReference type="Gene3D" id="1.10.630.10">
    <property type="entry name" value="Cytochrome P450"/>
    <property type="match status" value="1"/>
</dbReference>
<dbReference type="InterPro" id="IPR034812">
    <property type="entry name" value="Ppo-like_N"/>
</dbReference>
<dbReference type="SUPFAM" id="SSF48113">
    <property type="entry name" value="Heme-dependent peroxidases"/>
    <property type="match status" value="1"/>
</dbReference>
<dbReference type="PANTHER" id="PTHR11903">
    <property type="entry name" value="PROSTAGLANDIN G/H SYNTHASE"/>
    <property type="match status" value="1"/>
</dbReference>
<dbReference type="GO" id="GO:0006979">
    <property type="term" value="P:response to oxidative stress"/>
    <property type="evidence" value="ECO:0007669"/>
    <property type="project" value="InterPro"/>
</dbReference>
<dbReference type="GO" id="GO:0016705">
    <property type="term" value="F:oxidoreductase activity, acting on paired donors, with incorporation or reduction of molecular oxygen"/>
    <property type="evidence" value="ECO:0007669"/>
    <property type="project" value="InterPro"/>
</dbReference>
<dbReference type="GO" id="GO:0051213">
    <property type="term" value="F:dioxygenase activity"/>
    <property type="evidence" value="ECO:0007669"/>
    <property type="project" value="UniProtKB-KW"/>
</dbReference>
<reference evidence="7" key="2">
    <citation type="submission" date="2023-06" db="EMBL/GenBank/DDBJ databases">
        <authorList>
            <consortium name="Lawrence Berkeley National Laboratory"/>
            <person name="Mondo S.J."/>
            <person name="Hensen N."/>
            <person name="Bonometti L."/>
            <person name="Westerberg I."/>
            <person name="Brannstrom I.O."/>
            <person name="Guillou S."/>
            <person name="Cros-Aarteil S."/>
            <person name="Calhoun S."/>
            <person name="Haridas S."/>
            <person name="Kuo A."/>
            <person name="Pangilinan J."/>
            <person name="Riley R."/>
            <person name="Labutti K."/>
            <person name="Andreopoulos B."/>
            <person name="Lipzen A."/>
            <person name="Chen C."/>
            <person name="Yanf M."/>
            <person name="Daum C."/>
            <person name="Ng V."/>
            <person name="Clum A."/>
            <person name="Steindorff A."/>
            <person name="Ohm R."/>
            <person name="Martin F."/>
            <person name="Silar P."/>
            <person name="Natvig D."/>
            <person name="Lalanne C."/>
            <person name="Gautier V."/>
            <person name="Ament-Velasquez S.L."/>
            <person name="Kruys A."/>
            <person name="Hutchinson M.I."/>
            <person name="Powell A.J."/>
            <person name="Barry K."/>
            <person name="Miller A.N."/>
            <person name="Grigoriev I.V."/>
            <person name="Debuchy R."/>
            <person name="Gladieux P."/>
            <person name="Thoren M.H."/>
            <person name="Johannesson H."/>
        </authorList>
    </citation>
    <scope>NUCLEOTIDE SEQUENCE</scope>
    <source>
        <strain evidence="7">PSN324</strain>
    </source>
</reference>
<comment type="caution">
    <text evidence="7">The sequence shown here is derived from an EMBL/GenBank/DDBJ whole genome shotgun (WGS) entry which is preliminary data.</text>
</comment>
<keyword evidence="5" id="KW-0349">Heme</keyword>
<dbReference type="EMBL" id="MU864934">
    <property type="protein sequence ID" value="KAK4466111.1"/>
    <property type="molecule type" value="Genomic_DNA"/>
</dbReference>
<dbReference type="GO" id="GO:0020037">
    <property type="term" value="F:heme binding"/>
    <property type="evidence" value="ECO:0007669"/>
    <property type="project" value="InterPro"/>
</dbReference>
<name>A0AAV9I2G4_9PEZI</name>
<evidence type="ECO:0000256" key="5">
    <source>
        <dbReference type="PIRSR" id="PIRSR619791-2"/>
    </source>
</evidence>
<sequence>MASFSTEQKASPGSNGHSVNVETFNGSSHGSSSTSASSGKNKKWERLASQATPRPSPLDLKPTGPNRQGVVNAFERYGQLISSSVAPLPNQQGGATFSTTEKWGKFRNDITALRLADYKTLKAMVKAKLKGEKLANDKTMIMEKVIQLVSNLPSNSKTRVELTNTFLGELWHSLEHPAPSLYVGEKFQYRQADGSYNNIMFPQLGAAGTSYARSVNATVVRPGALPDPALIYDSVMKRTEYKKHPNNVSSILWYWASIIIHDLFWTDYRDQSKSKTSSYLDLSPLYGSNQDMQDTIRTFKDGKIKPDCFADKRLLGMPPGVGVFLIMLNRVHNHVAENLARINEDNKFTPPSPALEGERAEAAWKKYDNDLFQTARLITCGLYINITLLDYVRNIVNLNRVDTTWTLDPRQDTGIATDTKQGAERGTGNVVSAEFNLCYRWHSCISEKDDKWIQDFYYDLFKKPGEEVTIHELMMGFGKFEGRLPADPLERPFNNFERGPDGKFSDDDLVNCISDAIEDPAGSFGARNVPASMRAIEILGIIQGRRWNVAGLNEFRRHFGLKPYESFEDINADPGVAGALRNLYEHPDFVELYPGLVAEESKEPMVPGVGIAPTYTISRVVLSDAVCLVRGDRHYTIDYTSRNLTNWGFNEVQYDLNINHGCVFYKLFLRAFPNHFRYNSVYAHYPMVIPSENDKILKDLKRAHLFDFSRPGRINGATEVTSYNAAKSVLAAQERFRATWHAGIETIRAKGKTGPSGSAASHDAHRANISQSLVTEDLCAQIKTFYRGVSDRLLTDNSFAIVPGTKFIDLVRDVANLAPTYFVSSMFNIPLQSKSNPKAIYTPHELYAVLSIVATSLFNDLETVKQFPVYEAAKTVGAQFAALVEKTVKSPKAKKNDAVSGFGAGFIKELSNAKVTAHDIVWSHVLPAAAALVAGQGELLAKAVDFYLSPKGLSHVAEIYALASQQPSATNDALLLGYALEGVRLSPSPSKVHFEATSSSTVFTDNNTAVPVQVGERVTITSAEANRDSNIFAEPDTVNPRRPLDKYIHFASGTHAFLGKEVTHAALTEMFRAVFRRKGLKRVAGPQGELKKVAGGYMREDWGSIVSYPVTMKVTWDEA</sequence>
<keyword evidence="2" id="KW-0223">Dioxygenase</keyword>
<dbReference type="GO" id="GO:0004601">
    <property type="term" value="F:peroxidase activity"/>
    <property type="evidence" value="ECO:0007669"/>
    <property type="project" value="UniProtKB-KW"/>
</dbReference>
<keyword evidence="8" id="KW-1185">Reference proteome</keyword>
<dbReference type="GO" id="GO:0006631">
    <property type="term" value="P:fatty acid metabolic process"/>
    <property type="evidence" value="ECO:0007669"/>
    <property type="project" value="UniProtKB-ARBA"/>
</dbReference>
<accession>A0AAV9I2G4</accession>
<dbReference type="InterPro" id="IPR010255">
    <property type="entry name" value="Haem_peroxidase_sf"/>
</dbReference>
<keyword evidence="3" id="KW-0560">Oxidoreductase</keyword>
<dbReference type="InterPro" id="IPR050783">
    <property type="entry name" value="Oxylipin_biosynth_metab"/>
</dbReference>
<evidence type="ECO:0000256" key="1">
    <source>
        <dbReference type="ARBA" id="ARBA00022723"/>
    </source>
</evidence>
<feature type="compositionally biased region" description="Polar residues" evidence="6">
    <location>
        <begin position="1"/>
        <end position="25"/>
    </location>
</feature>
<feature type="region of interest" description="Disordered" evidence="6">
    <location>
        <begin position="1"/>
        <end position="69"/>
    </location>
</feature>